<dbReference type="OrthoDB" id="9948244at2"/>
<evidence type="ECO:0000313" key="3">
    <source>
        <dbReference type="Proteomes" id="UP000008291"/>
    </source>
</evidence>
<evidence type="ECO:0000256" key="1">
    <source>
        <dbReference type="SAM" id="MobiDB-lite"/>
    </source>
</evidence>
<feature type="compositionally biased region" description="Basic and acidic residues" evidence="1">
    <location>
        <begin position="36"/>
        <end position="50"/>
    </location>
</feature>
<evidence type="ECO:0000313" key="2">
    <source>
        <dbReference type="EMBL" id="AAZ96735.1"/>
    </source>
</evidence>
<accession>Q3SKP2</accession>
<dbReference type="Proteomes" id="UP000008291">
    <property type="component" value="Chromosome"/>
</dbReference>
<sequence length="85" mass="8977">MSERKTTRNAPALVCADVGGVGTTVRPGRGRTRAKTVPEDKVKKPADGTRKKSPPLRKAPPRGRYVDEYAGPRPGAAGAAPRRSA</sequence>
<dbReference type="RefSeq" id="WP_011311294.1">
    <property type="nucleotide sequence ID" value="NC_007404.1"/>
</dbReference>
<dbReference type="HOGENOM" id="CLU_2511647_0_0_4"/>
<dbReference type="EMBL" id="CP000116">
    <property type="protein sequence ID" value="AAZ96735.1"/>
    <property type="molecule type" value="Genomic_DNA"/>
</dbReference>
<proteinExistence type="predicted"/>
<organism evidence="2 3">
    <name type="scientific">Thiobacillus denitrificans (strain ATCC 25259 / T1)</name>
    <dbReference type="NCBI Taxonomy" id="292415"/>
    <lineage>
        <taxon>Bacteria</taxon>
        <taxon>Pseudomonadati</taxon>
        <taxon>Pseudomonadota</taxon>
        <taxon>Betaproteobacteria</taxon>
        <taxon>Nitrosomonadales</taxon>
        <taxon>Thiobacillaceae</taxon>
        <taxon>Thiobacillus</taxon>
    </lineage>
</organism>
<reference evidence="2 3" key="1">
    <citation type="journal article" date="2006" name="J. Bacteriol.">
        <title>The genome sequence of the obligately chemolithoautotrophic, facultatively anaerobic bacterium Thiobacillus denitrificans.</title>
        <authorList>
            <person name="Beller H.R."/>
            <person name="Chain P.S."/>
            <person name="Letain T.E."/>
            <person name="Chakicherla A."/>
            <person name="Larimer F.W."/>
            <person name="Richardson P.M."/>
            <person name="Coleman M.A."/>
            <person name="Wood A.P."/>
            <person name="Kelly D.P."/>
        </authorList>
    </citation>
    <scope>NUCLEOTIDE SEQUENCE [LARGE SCALE GENOMIC DNA]</scope>
    <source>
        <strain evidence="2 3">ATCC 25259</strain>
    </source>
</reference>
<dbReference type="KEGG" id="tbd:Tbd_0782"/>
<feature type="compositionally biased region" description="Basic residues" evidence="1">
    <location>
        <begin position="51"/>
        <end position="61"/>
    </location>
</feature>
<protein>
    <submittedName>
        <fullName evidence="2">Uncharacterized protein</fullName>
    </submittedName>
</protein>
<gene>
    <name evidence="2" type="ordered locus">Tbd_0782</name>
</gene>
<feature type="compositionally biased region" description="Low complexity" evidence="1">
    <location>
        <begin position="71"/>
        <end position="85"/>
    </location>
</feature>
<dbReference type="STRING" id="292415.Tbd_0782"/>
<dbReference type="AlphaFoldDB" id="Q3SKP2"/>
<feature type="region of interest" description="Disordered" evidence="1">
    <location>
        <begin position="1"/>
        <end position="85"/>
    </location>
</feature>
<name>Q3SKP2_THIDA</name>
<keyword evidence="3" id="KW-1185">Reference proteome</keyword>